<gene>
    <name evidence="7" type="ORF">IFM89_035370</name>
</gene>
<comment type="similarity">
    <text evidence="2">Belongs to the ATPase C chain family.</text>
</comment>
<comment type="caution">
    <text evidence="7">The sequence shown here is derived from an EMBL/GenBank/DDBJ whole genome shotgun (WGS) entry which is preliminary data.</text>
</comment>
<keyword evidence="5" id="KW-0472">Membrane</keyword>
<dbReference type="Proteomes" id="UP000631114">
    <property type="component" value="Unassembled WGS sequence"/>
</dbReference>
<keyword evidence="8" id="KW-1185">Reference proteome</keyword>
<dbReference type="SUPFAM" id="SSF81333">
    <property type="entry name" value="F1F0 ATP synthase subunit C"/>
    <property type="match status" value="1"/>
</dbReference>
<dbReference type="GO" id="GO:0045259">
    <property type="term" value="C:proton-transporting ATP synthase complex"/>
    <property type="evidence" value="ECO:0007669"/>
    <property type="project" value="InterPro"/>
</dbReference>
<dbReference type="Gene3D" id="1.20.20.10">
    <property type="entry name" value="F1F0 ATP synthase subunit C"/>
    <property type="match status" value="1"/>
</dbReference>
<dbReference type="PANTHER" id="PTHR10031:SF57">
    <property type="entry name" value="ATP SYNTHASE SUBUNIT 9, MITOCHONDRIAL"/>
    <property type="match status" value="1"/>
</dbReference>
<dbReference type="InterPro" id="IPR002379">
    <property type="entry name" value="ATPase_proteolipid_c-like_dom"/>
</dbReference>
<dbReference type="PANTHER" id="PTHR10031">
    <property type="entry name" value="ATP SYNTHASE LIPID-BINDING PROTEIN, MITOCHONDRIAL"/>
    <property type="match status" value="1"/>
</dbReference>
<evidence type="ECO:0000256" key="4">
    <source>
        <dbReference type="ARBA" id="ARBA00022989"/>
    </source>
</evidence>
<accession>A0A835ISS4</accession>
<dbReference type="GO" id="GO:0015986">
    <property type="term" value="P:proton motive force-driven ATP synthesis"/>
    <property type="evidence" value="ECO:0007669"/>
    <property type="project" value="InterPro"/>
</dbReference>
<comment type="subcellular location">
    <subcellularLocation>
        <location evidence="1">Membrane</location>
        <topology evidence="1">Multi-pass membrane protein</topology>
    </subcellularLocation>
</comment>
<protein>
    <recommendedName>
        <fullName evidence="6">V-ATPase proteolipid subunit C-like domain-containing protein</fullName>
    </recommendedName>
</protein>
<evidence type="ECO:0000313" key="8">
    <source>
        <dbReference type="Proteomes" id="UP000631114"/>
    </source>
</evidence>
<proteinExistence type="inferred from homology"/>
<dbReference type="OrthoDB" id="1932197at2759"/>
<dbReference type="AlphaFoldDB" id="A0A835ISS4"/>
<name>A0A835ISS4_9MAGN</name>
<dbReference type="InterPro" id="IPR035921">
    <property type="entry name" value="F/V-ATP_Csub_sf"/>
</dbReference>
<dbReference type="InterPro" id="IPR000454">
    <property type="entry name" value="ATP_synth_F0_csu"/>
</dbReference>
<sequence>MGGKQDKASQRGVFMVAVSRDRCKQNRALRLGLIQGPEKMGWVESINRSVGSNDSRNGLELHNCYNSLFLKNSGLKAGKEAPIVPLKMGYLRWPHLGHQRLPRVPSDWLQDPWGALVIVVQAFGTESSVGIGASRDLGRMPPVPGMPGEPLSFVAPCDGYAFPSFLPPVFFFFEIPLLRLGSSGFGIRFQYSWGGIVIEPIVFEKKREPGQPTHHRPTKSIFLHSGQEAKFIGAGAATIASAGAAVGIGNVFSSLIHSVARNPSLAKQSFGYVLPFLLFMERIHVGASSSKNNAPPDPAEDGKGRGIIRLIGLSM</sequence>
<evidence type="ECO:0000259" key="6">
    <source>
        <dbReference type="Pfam" id="PF00137"/>
    </source>
</evidence>
<dbReference type="GO" id="GO:0015078">
    <property type="term" value="F:proton transmembrane transporter activity"/>
    <property type="evidence" value="ECO:0007669"/>
    <property type="project" value="InterPro"/>
</dbReference>
<reference evidence="7 8" key="1">
    <citation type="submission" date="2020-10" db="EMBL/GenBank/DDBJ databases">
        <title>The Coptis chinensis genome and diversification of protoberbering-type alkaloids.</title>
        <authorList>
            <person name="Wang B."/>
            <person name="Shu S."/>
            <person name="Song C."/>
            <person name="Liu Y."/>
        </authorList>
    </citation>
    <scope>NUCLEOTIDE SEQUENCE [LARGE SCALE GENOMIC DNA]</scope>
    <source>
        <strain evidence="7">HL-2020</strain>
        <tissue evidence="7">Leaf</tissue>
    </source>
</reference>
<dbReference type="PRINTS" id="PR00124">
    <property type="entry name" value="ATPASEC"/>
</dbReference>
<dbReference type="EMBL" id="JADFTS010000002">
    <property type="protein sequence ID" value="KAF9622939.1"/>
    <property type="molecule type" value="Genomic_DNA"/>
</dbReference>
<evidence type="ECO:0000256" key="2">
    <source>
        <dbReference type="ARBA" id="ARBA00006704"/>
    </source>
</evidence>
<dbReference type="InterPro" id="IPR038662">
    <property type="entry name" value="ATP_synth_F0_csu_sf"/>
</dbReference>
<keyword evidence="4" id="KW-1133">Transmembrane helix</keyword>
<organism evidence="7 8">
    <name type="scientific">Coptis chinensis</name>
    <dbReference type="NCBI Taxonomy" id="261450"/>
    <lineage>
        <taxon>Eukaryota</taxon>
        <taxon>Viridiplantae</taxon>
        <taxon>Streptophyta</taxon>
        <taxon>Embryophyta</taxon>
        <taxon>Tracheophyta</taxon>
        <taxon>Spermatophyta</taxon>
        <taxon>Magnoliopsida</taxon>
        <taxon>Ranunculales</taxon>
        <taxon>Ranunculaceae</taxon>
        <taxon>Coptidoideae</taxon>
        <taxon>Coptis</taxon>
    </lineage>
</organism>
<evidence type="ECO:0000313" key="7">
    <source>
        <dbReference type="EMBL" id="KAF9622939.1"/>
    </source>
</evidence>
<dbReference type="Pfam" id="PF00137">
    <property type="entry name" value="ATP-synt_C"/>
    <property type="match status" value="1"/>
</dbReference>
<keyword evidence="3" id="KW-0812">Transmembrane</keyword>
<evidence type="ECO:0000256" key="3">
    <source>
        <dbReference type="ARBA" id="ARBA00022692"/>
    </source>
</evidence>
<evidence type="ECO:0000256" key="5">
    <source>
        <dbReference type="ARBA" id="ARBA00023136"/>
    </source>
</evidence>
<evidence type="ECO:0000256" key="1">
    <source>
        <dbReference type="ARBA" id="ARBA00004141"/>
    </source>
</evidence>
<dbReference type="GO" id="GO:0033177">
    <property type="term" value="C:proton-transporting two-sector ATPase complex, proton-transporting domain"/>
    <property type="evidence" value="ECO:0007669"/>
    <property type="project" value="InterPro"/>
</dbReference>
<feature type="domain" description="V-ATPase proteolipid subunit C-like" evidence="6">
    <location>
        <begin position="232"/>
        <end position="281"/>
    </location>
</feature>